<reference evidence="1 2" key="1">
    <citation type="submission" date="2019-02" db="EMBL/GenBank/DDBJ databases">
        <title>Deep-cultivation of Planctomycetes and their phenomic and genomic characterization uncovers novel biology.</title>
        <authorList>
            <person name="Wiegand S."/>
            <person name="Jogler M."/>
            <person name="Boedeker C."/>
            <person name="Pinto D."/>
            <person name="Vollmers J."/>
            <person name="Rivas-Marin E."/>
            <person name="Kohn T."/>
            <person name="Peeters S.H."/>
            <person name="Heuer A."/>
            <person name="Rast P."/>
            <person name="Oberbeckmann S."/>
            <person name="Bunk B."/>
            <person name="Jeske O."/>
            <person name="Meyerdierks A."/>
            <person name="Storesund J.E."/>
            <person name="Kallscheuer N."/>
            <person name="Luecker S."/>
            <person name="Lage O.M."/>
            <person name="Pohl T."/>
            <person name="Merkel B.J."/>
            <person name="Hornburger P."/>
            <person name="Mueller R.-W."/>
            <person name="Bruemmer F."/>
            <person name="Labrenz M."/>
            <person name="Spormann A.M."/>
            <person name="Op den Camp H."/>
            <person name="Overmann J."/>
            <person name="Amann R."/>
            <person name="Jetten M.S.M."/>
            <person name="Mascher T."/>
            <person name="Medema M.H."/>
            <person name="Devos D.P."/>
            <person name="Kaster A.-K."/>
            <person name="Ovreas L."/>
            <person name="Rohde M."/>
            <person name="Galperin M.Y."/>
            <person name="Jogler C."/>
        </authorList>
    </citation>
    <scope>NUCLEOTIDE SEQUENCE [LARGE SCALE GENOMIC DNA]</scope>
    <source>
        <strain evidence="1 2">EC9</strain>
    </source>
</reference>
<name>A0A517LVF4_9BACT</name>
<organism evidence="1 2">
    <name type="scientific">Rosistilla ulvae</name>
    <dbReference type="NCBI Taxonomy" id="1930277"/>
    <lineage>
        <taxon>Bacteria</taxon>
        <taxon>Pseudomonadati</taxon>
        <taxon>Planctomycetota</taxon>
        <taxon>Planctomycetia</taxon>
        <taxon>Pirellulales</taxon>
        <taxon>Pirellulaceae</taxon>
        <taxon>Rosistilla</taxon>
    </lineage>
</organism>
<gene>
    <name evidence="1" type="ORF">EC9_07730</name>
</gene>
<accession>A0A517LVF4</accession>
<evidence type="ECO:0000313" key="1">
    <source>
        <dbReference type="EMBL" id="QDS86601.1"/>
    </source>
</evidence>
<dbReference type="KEGG" id="ruv:EC9_07730"/>
<dbReference type="EMBL" id="CP036261">
    <property type="protein sequence ID" value="QDS86601.1"/>
    <property type="molecule type" value="Genomic_DNA"/>
</dbReference>
<dbReference type="AlphaFoldDB" id="A0A517LVF4"/>
<protein>
    <submittedName>
        <fullName evidence="1">Uncharacterized protein</fullName>
    </submittedName>
</protein>
<dbReference type="Proteomes" id="UP000319557">
    <property type="component" value="Chromosome"/>
</dbReference>
<evidence type="ECO:0000313" key="2">
    <source>
        <dbReference type="Proteomes" id="UP000319557"/>
    </source>
</evidence>
<sequence length="60" mass="6664">MGRLAFALGGRWEIPQGGGAMLNAARKAWHASSKCNCFIPDRTVHRYYCVGGRNLRVNLD</sequence>
<keyword evidence="2" id="KW-1185">Reference proteome</keyword>
<proteinExistence type="predicted"/>